<evidence type="ECO:0000313" key="1">
    <source>
        <dbReference type="EMBL" id="KAA9325878.1"/>
    </source>
</evidence>
<accession>A0A7L4ZVP3</accession>
<keyword evidence="2" id="KW-1185">Reference proteome</keyword>
<comment type="caution">
    <text evidence="1">The sequence shown here is derived from an EMBL/GenBank/DDBJ whole genome shotgun (WGS) entry which is preliminary data.</text>
</comment>
<dbReference type="EMBL" id="VTWU01000008">
    <property type="protein sequence ID" value="KAA9325878.1"/>
    <property type="molecule type" value="Genomic_DNA"/>
</dbReference>
<organism evidence="1 2">
    <name type="scientific">Hymenobacter busanensis</name>
    <dbReference type="NCBI Taxonomy" id="2607656"/>
    <lineage>
        <taxon>Bacteria</taxon>
        <taxon>Pseudomonadati</taxon>
        <taxon>Bacteroidota</taxon>
        <taxon>Cytophagia</taxon>
        <taxon>Cytophagales</taxon>
        <taxon>Hymenobacteraceae</taxon>
        <taxon>Hymenobacter</taxon>
    </lineage>
</organism>
<dbReference type="Proteomes" id="UP000326380">
    <property type="component" value="Unassembled WGS sequence"/>
</dbReference>
<gene>
    <name evidence="1" type="ORF">F0P96_19125</name>
</gene>
<reference evidence="1 2" key="1">
    <citation type="submission" date="2019-09" db="EMBL/GenBank/DDBJ databases">
        <title>Genome sequence of Hymenobacter sp. M3.</title>
        <authorList>
            <person name="Srinivasan S."/>
        </authorList>
    </citation>
    <scope>NUCLEOTIDE SEQUENCE [LARGE SCALE GENOMIC DNA]</scope>
    <source>
        <strain evidence="1 2">M3</strain>
    </source>
</reference>
<proteinExistence type="predicted"/>
<name>A0A7L4ZVP3_9BACT</name>
<evidence type="ECO:0000313" key="2">
    <source>
        <dbReference type="Proteomes" id="UP000326380"/>
    </source>
</evidence>
<dbReference type="RefSeq" id="WP_151080589.1">
    <property type="nucleotide sequence ID" value="NZ_CP047647.1"/>
</dbReference>
<dbReference type="AlphaFoldDB" id="A0A7L4ZVP3"/>
<protein>
    <submittedName>
        <fullName evidence="1">Uncharacterized protein</fullName>
    </submittedName>
</protein>
<sequence length="233" mass="26911">MIFAPPFVEWHMRRVLFTVYDELDRHMEMPWSQPYGILKKKQLAAFQAEGIPEVVLSYGRQINGLRADWQARGGVRLEGSINLLPVERIYGPLDPDEFLVLPEDAPELHDFRPVDMFKPDACVGLLHDERRSPQLYYYDESDRDLEPLDLDLQGYISLLQFTWGFLNWLLLLLELASPAGQARPFRLQPDSLASNTIAWKLPLLAQHIPDWDLDAFVAHYDLVKLSAQPKRAT</sequence>